<protein>
    <submittedName>
        <fullName evidence="4">Benzyl alcohol O-benzoyltransferase-like</fullName>
    </submittedName>
</protein>
<dbReference type="InterPro" id="IPR023213">
    <property type="entry name" value="CAT-like_dom_sf"/>
</dbReference>
<dbReference type="Gene3D" id="3.30.559.10">
    <property type="entry name" value="Chloramphenicol acetyltransferase-like domain"/>
    <property type="match status" value="2"/>
</dbReference>
<name>A0ABM3QN89_SPIOL</name>
<evidence type="ECO:0000256" key="2">
    <source>
        <dbReference type="ARBA" id="ARBA00022679"/>
    </source>
</evidence>
<gene>
    <name evidence="4" type="primary">LOC110799775</name>
</gene>
<evidence type="ECO:0000313" key="4">
    <source>
        <dbReference type="RefSeq" id="XP_056684830.1"/>
    </source>
</evidence>
<evidence type="ECO:0000313" key="3">
    <source>
        <dbReference type="Proteomes" id="UP000813463"/>
    </source>
</evidence>
<dbReference type="PANTHER" id="PTHR31147:SF66">
    <property type="entry name" value="OS05G0315700 PROTEIN"/>
    <property type="match status" value="1"/>
</dbReference>
<reference evidence="3" key="1">
    <citation type="journal article" date="2021" name="Nat. Commun.">
        <title>Genomic analyses provide insights into spinach domestication and the genetic basis of agronomic traits.</title>
        <authorList>
            <person name="Cai X."/>
            <person name="Sun X."/>
            <person name="Xu C."/>
            <person name="Sun H."/>
            <person name="Wang X."/>
            <person name="Ge C."/>
            <person name="Zhang Z."/>
            <person name="Wang Q."/>
            <person name="Fei Z."/>
            <person name="Jiao C."/>
            <person name="Wang Q."/>
        </authorList>
    </citation>
    <scope>NUCLEOTIDE SEQUENCE [LARGE SCALE GENOMIC DNA]</scope>
    <source>
        <strain evidence="3">cv. Varoflay</strain>
    </source>
</reference>
<reference evidence="4" key="2">
    <citation type="submission" date="2025-08" db="UniProtKB">
        <authorList>
            <consortium name="RefSeq"/>
        </authorList>
    </citation>
    <scope>IDENTIFICATION</scope>
    <source>
        <tissue evidence="4">Leaf</tissue>
    </source>
</reference>
<evidence type="ECO:0000256" key="1">
    <source>
        <dbReference type="ARBA" id="ARBA00009861"/>
    </source>
</evidence>
<dbReference type="PANTHER" id="PTHR31147">
    <property type="entry name" value="ACYL TRANSFERASE 4"/>
    <property type="match status" value="1"/>
</dbReference>
<keyword evidence="2" id="KW-0808">Transferase</keyword>
<sequence length="476" mass="52470">MAQSSIKTSLVFNVTRRDAELVPPARPTPYEYKELSDIDDQEGLRFQIPGILFYRNEDKNLTGSNYRGRDPAKVIKEAVAKALVWYYPLAAGRLMEISGRKLMVNCNGEGIMFIEAEADADADVTLQDFGEALQPPFPCFEQLLFDVPGSTNVLDSPLILIQVTRLKCGGFILAIRLNHTMTDAPGLFQFMNAVAELARGAQSPSILPVWERHLLIAREPPRATCEHREYDEVANSNINNTIIPLDDMVHKSFFFGPTEIAALKRFIPPYVKSSTFEIITACLWRCRTISLQLDPEEIVRMICIVNSRSLFNPPLPLGFYGNTFAFPVAISSAGKLSSNPIGYAFDLIKKTKANVTQKYMLSLAAFMVLKGRPHFTVVRTFMVSDVTRTGFGELDYGWGPSKYGGPAKAGVGAIPGVASFYIPFKNGKGERGIVVPICLPGNAMQIFIKELNSLLGDSPEHPIASSGLSRSISSSL</sequence>
<comment type="similarity">
    <text evidence="1">Belongs to the plant acyltransferase family.</text>
</comment>
<dbReference type="Pfam" id="PF02458">
    <property type="entry name" value="Transferase"/>
    <property type="match status" value="1"/>
</dbReference>
<keyword evidence="3" id="KW-1185">Reference proteome</keyword>
<dbReference type="RefSeq" id="XP_056684830.1">
    <property type="nucleotide sequence ID" value="XM_056828852.1"/>
</dbReference>
<dbReference type="GeneID" id="110799775"/>
<dbReference type="InterPro" id="IPR050898">
    <property type="entry name" value="Plant_acyltransferase"/>
</dbReference>
<organism evidence="3 4">
    <name type="scientific">Spinacia oleracea</name>
    <name type="common">Spinach</name>
    <dbReference type="NCBI Taxonomy" id="3562"/>
    <lineage>
        <taxon>Eukaryota</taxon>
        <taxon>Viridiplantae</taxon>
        <taxon>Streptophyta</taxon>
        <taxon>Embryophyta</taxon>
        <taxon>Tracheophyta</taxon>
        <taxon>Spermatophyta</taxon>
        <taxon>Magnoliopsida</taxon>
        <taxon>eudicotyledons</taxon>
        <taxon>Gunneridae</taxon>
        <taxon>Pentapetalae</taxon>
        <taxon>Caryophyllales</taxon>
        <taxon>Chenopodiaceae</taxon>
        <taxon>Chenopodioideae</taxon>
        <taxon>Anserineae</taxon>
        <taxon>Spinacia</taxon>
    </lineage>
</organism>
<accession>A0ABM3QN89</accession>
<dbReference type="Proteomes" id="UP000813463">
    <property type="component" value="Chromosome 5"/>
</dbReference>
<proteinExistence type="inferred from homology"/>